<dbReference type="PROSITE" id="PS51072">
    <property type="entry name" value="MHD"/>
    <property type="match status" value="1"/>
</dbReference>
<accession>A0A8I6SQT0</accession>
<evidence type="ECO:0000259" key="10">
    <source>
        <dbReference type="PROSITE" id="PS51741"/>
    </source>
</evidence>
<organism evidence="11 12">
    <name type="scientific">Cimex lectularius</name>
    <name type="common">Bed bug</name>
    <name type="synonym">Acanthia lectularia</name>
    <dbReference type="NCBI Taxonomy" id="79782"/>
    <lineage>
        <taxon>Eukaryota</taxon>
        <taxon>Metazoa</taxon>
        <taxon>Ecdysozoa</taxon>
        <taxon>Arthropoda</taxon>
        <taxon>Hexapoda</taxon>
        <taxon>Insecta</taxon>
        <taxon>Pterygota</taxon>
        <taxon>Neoptera</taxon>
        <taxon>Paraneoptera</taxon>
        <taxon>Hemiptera</taxon>
        <taxon>Heteroptera</taxon>
        <taxon>Panheteroptera</taxon>
        <taxon>Cimicomorpha</taxon>
        <taxon>Cimicidae</taxon>
        <taxon>Cimex</taxon>
    </lineage>
</organism>
<evidence type="ECO:0000256" key="3">
    <source>
        <dbReference type="ARBA" id="ARBA00022583"/>
    </source>
</evidence>
<feature type="compositionally biased region" description="Basic residues" evidence="8">
    <location>
        <begin position="383"/>
        <end position="397"/>
    </location>
</feature>
<feature type="domain" description="F-BAR" evidence="10">
    <location>
        <begin position="3"/>
        <end position="249"/>
    </location>
</feature>
<dbReference type="Pfam" id="PF10291">
    <property type="entry name" value="muHD"/>
    <property type="match status" value="1"/>
</dbReference>
<keyword evidence="3" id="KW-0254">Endocytosis</keyword>
<proteinExistence type="inferred from homology"/>
<evidence type="ECO:0000313" key="12">
    <source>
        <dbReference type="Proteomes" id="UP000494040"/>
    </source>
</evidence>
<evidence type="ECO:0000256" key="4">
    <source>
        <dbReference type="ARBA" id="ARBA00023054"/>
    </source>
</evidence>
<dbReference type="PANTHER" id="PTHR23065:SF15">
    <property type="entry name" value="AT02057P"/>
    <property type="match status" value="1"/>
</dbReference>
<dbReference type="GO" id="GO:0072583">
    <property type="term" value="P:clathrin-dependent endocytosis"/>
    <property type="evidence" value="ECO:0007669"/>
    <property type="project" value="TreeGrafter"/>
</dbReference>
<evidence type="ECO:0000256" key="5">
    <source>
        <dbReference type="ARBA" id="ARBA00023176"/>
    </source>
</evidence>
<comment type="subcellular location">
    <subcellularLocation>
        <location evidence="1">Membrane</location>
        <location evidence="1">Clathrin-coated pit</location>
        <topology evidence="1">Peripheral membrane protein</topology>
        <orientation evidence="1">Cytoplasmic side</orientation>
    </subcellularLocation>
</comment>
<dbReference type="GO" id="GO:0005905">
    <property type="term" value="C:clathrin-coated pit"/>
    <property type="evidence" value="ECO:0007669"/>
    <property type="project" value="UniProtKB-SubCell"/>
</dbReference>
<evidence type="ECO:0000256" key="7">
    <source>
        <dbReference type="SAM" id="Coils"/>
    </source>
</evidence>
<dbReference type="InterPro" id="IPR027267">
    <property type="entry name" value="AH/BAR_dom_sf"/>
</dbReference>
<feature type="compositionally biased region" description="Polar residues" evidence="8">
    <location>
        <begin position="506"/>
        <end position="527"/>
    </location>
</feature>
<dbReference type="AlphaFoldDB" id="A0A8I6SQT0"/>
<dbReference type="InterPro" id="IPR054713">
    <property type="entry name" value="GMIP/FCHO2-like_FCH"/>
</dbReference>
<feature type="coiled-coil region" evidence="7">
    <location>
        <begin position="162"/>
        <end position="189"/>
    </location>
</feature>
<evidence type="ECO:0000256" key="8">
    <source>
        <dbReference type="SAM" id="MobiDB-lite"/>
    </source>
</evidence>
<reference evidence="11" key="1">
    <citation type="submission" date="2022-01" db="UniProtKB">
        <authorList>
            <consortium name="EnsemblMetazoa"/>
        </authorList>
    </citation>
    <scope>IDENTIFICATION</scope>
</reference>
<dbReference type="GO" id="GO:0030136">
    <property type="term" value="C:clathrin-coated vesicle"/>
    <property type="evidence" value="ECO:0007669"/>
    <property type="project" value="TreeGrafter"/>
</dbReference>
<feature type="region of interest" description="Disordered" evidence="8">
    <location>
        <begin position="498"/>
        <end position="527"/>
    </location>
</feature>
<evidence type="ECO:0000256" key="1">
    <source>
        <dbReference type="ARBA" id="ARBA00004283"/>
    </source>
</evidence>
<keyword evidence="4 6" id="KW-0175">Coiled coil</keyword>
<dbReference type="PROSITE" id="PS51741">
    <property type="entry name" value="F_BAR"/>
    <property type="match status" value="1"/>
</dbReference>
<dbReference type="InterPro" id="IPR018808">
    <property type="entry name" value="Muniscin_C"/>
</dbReference>
<feature type="compositionally biased region" description="Polar residues" evidence="8">
    <location>
        <begin position="278"/>
        <end position="297"/>
    </location>
</feature>
<dbReference type="EnsemblMetazoa" id="XM_024230424.1">
    <property type="protein sequence ID" value="XP_024086192.1"/>
    <property type="gene ID" value="LOC106670462"/>
</dbReference>
<evidence type="ECO:0000256" key="6">
    <source>
        <dbReference type="PROSITE-ProRule" id="PRU01077"/>
    </source>
</evidence>
<dbReference type="SUPFAM" id="SSF49447">
    <property type="entry name" value="Second domain of Mu2 adaptin subunit (ap50) of ap2 adaptor"/>
    <property type="match status" value="1"/>
</dbReference>
<dbReference type="PANTHER" id="PTHR23065">
    <property type="entry name" value="PROLINE-SERINE-THREONINE PHOSPHATASE INTERACTING PROTEIN 1"/>
    <property type="match status" value="1"/>
</dbReference>
<dbReference type="InterPro" id="IPR001060">
    <property type="entry name" value="FCH_dom"/>
</dbReference>
<dbReference type="InterPro" id="IPR031160">
    <property type="entry name" value="F_BAR_dom"/>
</dbReference>
<name>A0A8I6SQT0_CIMLE</name>
<feature type="region of interest" description="Disordered" evidence="8">
    <location>
        <begin position="278"/>
        <end position="356"/>
    </location>
</feature>
<comment type="similarity">
    <text evidence="2">Belongs to the FCHO family.</text>
</comment>
<feature type="region of interest" description="Disordered" evidence="8">
    <location>
        <begin position="383"/>
        <end position="435"/>
    </location>
</feature>
<feature type="compositionally biased region" description="Low complexity" evidence="8">
    <location>
        <begin position="543"/>
        <end position="554"/>
    </location>
</feature>
<dbReference type="SUPFAM" id="SSF103657">
    <property type="entry name" value="BAR/IMD domain-like"/>
    <property type="match status" value="1"/>
</dbReference>
<feature type="compositionally biased region" description="Low complexity" evidence="8">
    <location>
        <begin position="335"/>
        <end position="352"/>
    </location>
</feature>
<keyword evidence="5" id="KW-0168">Coated pit</keyword>
<dbReference type="Pfam" id="PF22699">
    <property type="entry name" value="GMIP-like_FCH"/>
    <property type="match status" value="1"/>
</dbReference>
<dbReference type="GeneID" id="106670462"/>
<dbReference type="InterPro" id="IPR028565">
    <property type="entry name" value="MHD"/>
</dbReference>
<dbReference type="RefSeq" id="XP_024086192.1">
    <property type="nucleotide sequence ID" value="XM_024230424.1"/>
</dbReference>
<keyword evidence="5" id="KW-0472">Membrane</keyword>
<sequence length="947" mass="104538">MTVDFRDYFWGEKNNGFDVLYHNMKHGLVASKELVEFLRERSSIEENNWKLVSKLAKQASGSCTQGTFAPLWALLRTTAERLASLHLQMVQKVGDLMKEVSKYADELHRKHKTVKEEEGGTQEVVLAIQSTSLTLQKARDSFTQKGIELDKLKKESASPRELEKAEQKLRKAQDEYKVLVEKYGSIKEEFEKKMSMACKHFQEIEEVHLKQMKEFLTTYAELVENNHDLMGQVHIEFKRQCLEMTVEKLLEQFVLNKYTGLEKPGSLEVEGIMDVFSTSDSNKASQQGSIASTTQPTNKREGNSGIWDKSKQSRRATSLLNIFLPNSHGKDGPVTLATSAPTSPLPTDSTSSISRQPLRGSKYVCEIASPTGISAWTSGFLRSRRDKKKEKKGKKKKDAVADNTSNKEEKSDTEEKEDAHKSKTPTPEVDDEGYCVRPKVESWEIDKGSSFYSSSDTDSDEEREKKIRVEIKPLSNGAAPMSASVDELRATVENLSLSPLGGTVPTRRTNPNASNHMKRSQSVSQQIGGKVSNDLANVNLVQSPTGSSASTPTGNHPYAPLQSPTPPITAASNRYADLGDLFSEVGEIQSNTLSKRQASTPTVSVASTIVIPRPPSRRSEGGVRSPIPSSLAHGDSVEFRASGIPLGSSRGPSPLTIGMADTIPLAVAFHEIIHCYFKGADEEKCQVKLCGDMMVSFPAGIVTILTNNPSPAQLSFKLHNSSNLDSILPNKQLINIDSVAIRENNVFDFNMSALTALLRRQAEQNSTASYFNVDILKYQIKTKTGAESCPLQLVAYWKCETNQTDLKIDYKYNSHAMASPSPLLNLTVAVPIDGGVTNFQSKPTAIWVPENQRALWKFTELSQHCDKNGVGSLRGRFEISNGPSVPSTIAAQFNCEGTTLSGIDFNLVGHGYRISLVKRQFVSGKYICDGSEAETKFRYSTPSNLDC</sequence>
<evidence type="ECO:0000313" key="11">
    <source>
        <dbReference type="EnsemblMetazoa" id="XP_024086192.1"/>
    </source>
</evidence>
<feature type="domain" description="MHD" evidence="9">
    <location>
        <begin position="662"/>
        <end position="929"/>
    </location>
</feature>
<dbReference type="CDD" id="cd07648">
    <property type="entry name" value="F-BAR_FCHO"/>
    <property type="match status" value="1"/>
</dbReference>
<dbReference type="SMART" id="SM00055">
    <property type="entry name" value="FCH"/>
    <property type="match status" value="1"/>
</dbReference>
<dbReference type="InterPro" id="IPR036168">
    <property type="entry name" value="AP2_Mu_C_sf"/>
</dbReference>
<feature type="region of interest" description="Disordered" evidence="8">
    <location>
        <begin position="612"/>
        <end position="631"/>
    </location>
</feature>
<keyword evidence="12" id="KW-1185">Reference proteome</keyword>
<dbReference type="OMA" id="NEYIHAW"/>
<evidence type="ECO:0000259" key="9">
    <source>
        <dbReference type="PROSITE" id="PS51072"/>
    </source>
</evidence>
<dbReference type="GO" id="GO:0048268">
    <property type="term" value="P:clathrin coat assembly"/>
    <property type="evidence" value="ECO:0007669"/>
    <property type="project" value="TreeGrafter"/>
</dbReference>
<evidence type="ECO:0000256" key="2">
    <source>
        <dbReference type="ARBA" id="ARBA00011064"/>
    </source>
</evidence>
<dbReference type="GO" id="GO:0005886">
    <property type="term" value="C:plasma membrane"/>
    <property type="evidence" value="ECO:0007669"/>
    <property type="project" value="TreeGrafter"/>
</dbReference>
<dbReference type="OrthoDB" id="5593455at2759"/>
<dbReference type="Gene3D" id="1.20.1270.60">
    <property type="entry name" value="Arfaptin homology (AH) domain/BAR domain"/>
    <property type="match status" value="1"/>
</dbReference>
<protein>
    <recommendedName>
        <fullName evidence="13">F-BAR domain only protein 2</fullName>
    </recommendedName>
</protein>
<dbReference type="Proteomes" id="UP000494040">
    <property type="component" value="Unassembled WGS sequence"/>
</dbReference>
<feature type="region of interest" description="Disordered" evidence="8">
    <location>
        <begin position="541"/>
        <end position="572"/>
    </location>
</feature>
<evidence type="ECO:0008006" key="13">
    <source>
        <dbReference type="Google" id="ProtNLM"/>
    </source>
</evidence>